<feature type="region of interest" description="Disordered" evidence="2">
    <location>
        <begin position="681"/>
        <end position="702"/>
    </location>
</feature>
<feature type="transmembrane region" description="Helical" evidence="3">
    <location>
        <begin position="1180"/>
        <end position="1202"/>
    </location>
</feature>
<name>A0AAD7XNK2_9STRA</name>
<dbReference type="Pfam" id="PF13517">
    <property type="entry name" value="FG-GAP_3"/>
    <property type="match status" value="6"/>
</dbReference>
<feature type="signal peptide" evidence="4">
    <location>
        <begin position="1"/>
        <end position="21"/>
    </location>
</feature>
<dbReference type="AlphaFoldDB" id="A0AAD7XNK2"/>
<dbReference type="Proteomes" id="UP001230188">
    <property type="component" value="Unassembled WGS sequence"/>
</dbReference>
<feature type="region of interest" description="Disordered" evidence="2">
    <location>
        <begin position="1043"/>
        <end position="1080"/>
    </location>
</feature>
<accession>A0AAD7XNK2</accession>
<feature type="compositionally biased region" description="Pro residues" evidence="2">
    <location>
        <begin position="1047"/>
        <end position="1057"/>
    </location>
</feature>
<proteinExistence type="predicted"/>
<keyword evidence="6" id="KW-1185">Reference proteome</keyword>
<evidence type="ECO:0000313" key="5">
    <source>
        <dbReference type="EMBL" id="KAJ8614167.1"/>
    </source>
</evidence>
<evidence type="ECO:0000256" key="1">
    <source>
        <dbReference type="ARBA" id="ARBA00022729"/>
    </source>
</evidence>
<evidence type="ECO:0000256" key="3">
    <source>
        <dbReference type="SAM" id="Phobius"/>
    </source>
</evidence>
<protein>
    <submittedName>
        <fullName evidence="5">Uncharacterized protein</fullName>
    </submittedName>
</protein>
<dbReference type="InterPro" id="IPR013517">
    <property type="entry name" value="FG-GAP"/>
</dbReference>
<feature type="region of interest" description="Disordered" evidence="2">
    <location>
        <begin position="1145"/>
        <end position="1174"/>
    </location>
</feature>
<gene>
    <name evidence="5" type="ORF">CTAYLR_005185</name>
</gene>
<reference evidence="5" key="1">
    <citation type="submission" date="2023-01" db="EMBL/GenBank/DDBJ databases">
        <title>Metagenome sequencing of chrysophaentin producing Chrysophaeum taylorii.</title>
        <authorList>
            <person name="Davison J."/>
            <person name="Bewley C."/>
        </authorList>
    </citation>
    <scope>NUCLEOTIDE SEQUENCE</scope>
    <source>
        <strain evidence="5">NIES-1699</strain>
    </source>
</reference>
<dbReference type="PANTHER" id="PTHR44103:SF1">
    <property type="entry name" value="PROPROTEIN CONVERTASE P"/>
    <property type="match status" value="1"/>
</dbReference>
<organism evidence="5 6">
    <name type="scientific">Chrysophaeum taylorii</name>
    <dbReference type="NCBI Taxonomy" id="2483200"/>
    <lineage>
        <taxon>Eukaryota</taxon>
        <taxon>Sar</taxon>
        <taxon>Stramenopiles</taxon>
        <taxon>Ochrophyta</taxon>
        <taxon>Pelagophyceae</taxon>
        <taxon>Pelagomonadales</taxon>
        <taxon>Pelagomonadaceae</taxon>
        <taxon>Chrysophaeum</taxon>
    </lineage>
</organism>
<comment type="caution">
    <text evidence="5">The sequence shown here is derived from an EMBL/GenBank/DDBJ whole genome shotgun (WGS) entry which is preliminary data.</text>
</comment>
<dbReference type="PANTHER" id="PTHR44103">
    <property type="entry name" value="PROPROTEIN CONVERTASE P"/>
    <property type="match status" value="1"/>
</dbReference>
<keyword evidence="3" id="KW-0472">Membrane</keyword>
<feature type="chain" id="PRO_5042259713" evidence="4">
    <location>
        <begin position="22"/>
        <end position="1243"/>
    </location>
</feature>
<dbReference type="SUPFAM" id="SSF69318">
    <property type="entry name" value="Integrin alpha N-terminal domain"/>
    <property type="match status" value="4"/>
</dbReference>
<evidence type="ECO:0000313" key="6">
    <source>
        <dbReference type="Proteomes" id="UP001230188"/>
    </source>
</evidence>
<evidence type="ECO:0000256" key="4">
    <source>
        <dbReference type="SAM" id="SignalP"/>
    </source>
</evidence>
<dbReference type="EMBL" id="JAQMWT010000010">
    <property type="protein sequence ID" value="KAJ8614167.1"/>
    <property type="molecule type" value="Genomic_DNA"/>
</dbReference>
<keyword evidence="1 4" id="KW-0732">Signal</keyword>
<dbReference type="Gene3D" id="2.130.10.130">
    <property type="entry name" value="Integrin alpha, N-terminal"/>
    <property type="match status" value="2"/>
</dbReference>
<evidence type="ECO:0000256" key="2">
    <source>
        <dbReference type="SAM" id="MobiDB-lite"/>
    </source>
</evidence>
<sequence>MLVVVLLSAAAATCPQTGVWSSGTSLVAGDVDGDESMDLVVASQDSDSVVWLSGGTEPHVVDTTAGHAACAWLGDLDGDAVSDIAAGLTSDQSLVYYAGPAWTRILVATLDGIHGCVGGDVDGDEDLDLVSAALGEDVQVAWHENDGTGGFTTHALMTSGAGAREVDLADVDGDDYQDVVVAATNDDKFLWFKQSSSSPGEFEMRELGSASHPRGVVAADVDADGDVDVVGASSHDDTIRIYVNQNNKNFSAIVLSDEADGARSVFAADVDGDANLELIASLYDANLVVRFDLDTYDAAVIAKITQPRDAIAVRGFNGNEGYDVFVGAPDAVTDAGCDQGLTAAPTYSSIKALGCSTTAIAGDAGAPVAAAVGDVDGDGIDDVVVAEPDNAMVAWYSDVSGEGYYTKSVAEASIDGVAAVAIGDVDGDGIDDIIAASPTIPMIAWFKTSLAKPTRNEIAGRAGAYAVFPVDVDGDEDIDVLAANSGDDDVVVLYENTGAGVIWEPKIVSSSALGVRAVAAADIDGDGDIDVLSASVRDGAIAWYENPSFARRVIAVVEAPLDIVVIDSDDDGDMDVIACFENSIVLYENGGSGSFSSVVITEEALGVVDLEAVFVDGTIQVLSAWWGANAVAMTSLADGETTIICDVVEGASCATAAKNSSSLDVFSCATSADAVYEHQCLQPTSKPSSPAPTRTPKPTSEVLSCSESVVTDDVVNPRTVAFADVDGDSSVDVVAGSLNDVAWYACSSSACTEHVVDSASGRTTAVLAADMDNDGDLDVVAASSSASTISWYECAGTDCTSQHFVSHGEAEGVHGIYVVDFDGDGDQDVLAALLGAGEVVLYDAPSWNATIIDPAADGPRSVAVADIDADGLNDVVSCSKNDNVVAWHHQNSDGTFLKFVVDTDAQNVRKVITLDANNDGLLDIAAASPHDNTIAVYLHSIFAETHRFTKLVVTDEAGGATDVFALDVDGDDLPELFSAWFDDGVVAVHETTDGATYETTVVAANFDGAHAVVARLEYGSLVVAAAAEDDDLVATFTCGTTHLPTTSPKPTPHPSTPAPSLTDLPTPVPSTPAPSTSSPTGTICTTAHDNAVAWCHDAKDGLCVQSYLECDILGGDISPGDNPGCNYKSNSGCYCCRHVLVNGTTRPPTTRPLEQPTNGGGGGGKKKKKKDDTHSSPGMIVLYTSLCAIFVCVVLMAAKLYLDPSPPPGFTSGKLEPSVDTGPIEIQLSDMDEDEDKPMNPMV</sequence>
<dbReference type="InterPro" id="IPR028994">
    <property type="entry name" value="Integrin_alpha_N"/>
</dbReference>
<feature type="region of interest" description="Disordered" evidence="2">
    <location>
        <begin position="1210"/>
        <end position="1243"/>
    </location>
</feature>
<keyword evidence="3" id="KW-1133">Transmembrane helix</keyword>
<keyword evidence="3" id="KW-0812">Transmembrane</keyword>